<keyword evidence="3" id="KW-1185">Reference proteome</keyword>
<dbReference type="RefSeq" id="WP_343927472.1">
    <property type="nucleotide sequence ID" value="NZ_BAAAEN010000006.1"/>
</dbReference>
<evidence type="ECO:0000256" key="1">
    <source>
        <dbReference type="SAM" id="MobiDB-lite"/>
    </source>
</evidence>
<comment type="caution">
    <text evidence="2">The sequence shown here is derived from an EMBL/GenBank/DDBJ whole genome shotgun (WGS) entry which is preliminary data.</text>
</comment>
<reference evidence="2 3" key="1">
    <citation type="journal article" date="2019" name="Int. J. Syst. Evol. Microbiol.">
        <title>The Global Catalogue of Microorganisms (GCM) 10K type strain sequencing project: providing services to taxonomists for standard genome sequencing and annotation.</title>
        <authorList>
            <consortium name="The Broad Institute Genomics Platform"/>
            <consortium name="The Broad Institute Genome Sequencing Center for Infectious Disease"/>
            <person name="Wu L."/>
            <person name="Ma J."/>
        </authorList>
    </citation>
    <scope>NUCLEOTIDE SEQUENCE [LARGE SCALE GENOMIC DNA]</scope>
    <source>
        <strain evidence="2 3">JCM 14330</strain>
    </source>
</reference>
<dbReference type="Pfam" id="PF13620">
    <property type="entry name" value="CarboxypepD_reg"/>
    <property type="match status" value="1"/>
</dbReference>
<proteinExistence type="predicted"/>
<dbReference type="EMBL" id="BAAAEN010000006">
    <property type="protein sequence ID" value="GAA0503928.1"/>
    <property type="molecule type" value="Genomic_DNA"/>
</dbReference>
<evidence type="ECO:0008006" key="4">
    <source>
        <dbReference type="Google" id="ProtNLM"/>
    </source>
</evidence>
<accession>A0ABN1BRC3</accession>
<dbReference type="InterPro" id="IPR008969">
    <property type="entry name" value="CarboxyPept-like_regulatory"/>
</dbReference>
<name>A0ABN1BRC3_9BURK</name>
<protein>
    <recommendedName>
        <fullName evidence="4">Carboxypeptidase regulatory-like domain-containing protein</fullName>
    </recommendedName>
</protein>
<sequence>MKHDATLGESPAGGRARVGKSRLPALLAALGASLVLAACGGGDGSSSSPQPTDPEPPTNPEPPVTVTGKVKGKVINGQTGEAIQNARLSNGSASATSNAQGEFELAGVAPASRTVIRVNATGYGEGLPTAAVVANQTTDIATVELQPVDVTGGGDAATAITVTAPNTPASVSLPANGLVRPDGSPATGPVSVALSAVNPALNVNAMPGQYLVATAGGGTGVMESWGAINVTLQNTAGERLNLAPGKTATIRIPVATRSASNPATIPLFYFDEATGFWKQEGSAALAGSGADQYYEGTVSHFTYWNADQLMNTVYVNGCVADDAGASSLANILVTSDGIDYSSSSSIRTDAQGKFRIAMKKGGKATLFAQQGVKLSNTVSVGPFATDTTLTECLSLTTLTDAISIKLTWGAKPADVDSHLFTPDGTEIYFSNKGSLGTDPFVNLDVDDTTGFGPEVVTIRKLMVGTYTYALYNYSGTYEPGMTGSPVRVELNNKGSLSVFGPTSGEVAGSTRWWTVFKLTVDASCRVTVNRIGAWSSTEPAPAAVTRRYCTAP</sequence>
<gene>
    <name evidence="2" type="ORF">GCM10009097_20980</name>
</gene>
<evidence type="ECO:0000313" key="3">
    <source>
        <dbReference type="Proteomes" id="UP001501706"/>
    </source>
</evidence>
<feature type="region of interest" description="Disordered" evidence="1">
    <location>
        <begin position="41"/>
        <end position="68"/>
    </location>
</feature>
<feature type="compositionally biased region" description="Pro residues" evidence="1">
    <location>
        <begin position="51"/>
        <end position="63"/>
    </location>
</feature>
<dbReference type="Proteomes" id="UP001501706">
    <property type="component" value="Unassembled WGS sequence"/>
</dbReference>
<evidence type="ECO:0000313" key="2">
    <source>
        <dbReference type="EMBL" id="GAA0503928.1"/>
    </source>
</evidence>
<dbReference type="Gene3D" id="2.60.40.1120">
    <property type="entry name" value="Carboxypeptidase-like, regulatory domain"/>
    <property type="match status" value="1"/>
</dbReference>
<organism evidence="2 3">
    <name type="scientific">Pigmentiphaga daeguensis</name>
    <dbReference type="NCBI Taxonomy" id="414049"/>
    <lineage>
        <taxon>Bacteria</taxon>
        <taxon>Pseudomonadati</taxon>
        <taxon>Pseudomonadota</taxon>
        <taxon>Betaproteobacteria</taxon>
        <taxon>Burkholderiales</taxon>
        <taxon>Alcaligenaceae</taxon>
        <taxon>Pigmentiphaga</taxon>
    </lineage>
</organism>
<dbReference type="SUPFAM" id="SSF49464">
    <property type="entry name" value="Carboxypeptidase regulatory domain-like"/>
    <property type="match status" value="1"/>
</dbReference>
<dbReference type="Gene3D" id="2.60.120.380">
    <property type="match status" value="1"/>
</dbReference>